<dbReference type="Proteomes" id="UP000722750">
    <property type="component" value="Unassembled WGS sequence"/>
</dbReference>
<protein>
    <recommendedName>
        <fullName evidence="3">DUF4926 domain-containing protein</fullName>
    </recommendedName>
</protein>
<name>A0A942A0P7_9BACT</name>
<dbReference type="AlphaFoldDB" id="A0A942A0P7"/>
<evidence type="ECO:0008006" key="3">
    <source>
        <dbReference type="Google" id="ProtNLM"/>
    </source>
</evidence>
<gene>
    <name evidence="1" type="ORF">MAG551_00273</name>
</gene>
<dbReference type="InterPro" id="IPR032568">
    <property type="entry name" value="DUF4926"/>
</dbReference>
<dbReference type="EMBL" id="JAANXD010000017">
    <property type="protein sequence ID" value="MBS1257236.1"/>
    <property type="molecule type" value="Genomic_DNA"/>
</dbReference>
<evidence type="ECO:0000313" key="1">
    <source>
        <dbReference type="EMBL" id="MBS1257236.1"/>
    </source>
</evidence>
<proteinExistence type="predicted"/>
<dbReference type="Pfam" id="PF16277">
    <property type="entry name" value="DUF4926"/>
    <property type="match status" value="1"/>
</dbReference>
<sequence>MIEIHDYIAVLVEIENTPVTRGTTGTVVSKLSDTHFLVEFSDSEGQVYEQLPIHRNNLLVLHQITENLGVG</sequence>
<accession>A0A942A0P7</accession>
<reference evidence="1" key="1">
    <citation type="journal article" date="2021" name="ISME J.">
        <title>Fine-scale metabolic discontinuity in a stratified prokaryote microbiome of a Red Sea deep halocline.</title>
        <authorList>
            <person name="Michoud G."/>
            <person name="Ngugi D.K."/>
            <person name="Barozzi A."/>
            <person name="Merlino G."/>
            <person name="Calleja M.L."/>
            <person name="Delgado-Huertas A."/>
            <person name="Moran X.A.G."/>
            <person name="Daffonchio D."/>
        </authorList>
    </citation>
    <scope>NUCLEOTIDE SEQUENCE</scope>
    <source>
        <strain evidence="1">SuakinDeep_MAG55_1</strain>
    </source>
</reference>
<comment type="caution">
    <text evidence="1">The sequence shown here is derived from an EMBL/GenBank/DDBJ whole genome shotgun (WGS) entry which is preliminary data.</text>
</comment>
<organism evidence="1 2">
    <name type="scientific">Candidatus Scalindua arabica</name>
    <dbReference type="NCBI Taxonomy" id="1127984"/>
    <lineage>
        <taxon>Bacteria</taxon>
        <taxon>Pseudomonadati</taxon>
        <taxon>Planctomycetota</taxon>
        <taxon>Candidatus Brocadiia</taxon>
        <taxon>Candidatus Brocadiales</taxon>
        <taxon>Candidatus Scalinduaceae</taxon>
        <taxon>Candidatus Scalindua</taxon>
    </lineage>
</organism>
<evidence type="ECO:0000313" key="2">
    <source>
        <dbReference type="Proteomes" id="UP000722750"/>
    </source>
</evidence>